<feature type="compositionally biased region" description="Low complexity" evidence="1">
    <location>
        <begin position="167"/>
        <end position="185"/>
    </location>
</feature>
<organism evidence="3 4">
    <name type="scientific">Segniliparus rugosus (strain ATCC BAA-974 / DSM 45345 / CCUG 50838 / CIP 108380 / JCM 13579 / CDC 945)</name>
    <dbReference type="NCBI Taxonomy" id="679197"/>
    <lineage>
        <taxon>Bacteria</taxon>
        <taxon>Bacillati</taxon>
        <taxon>Actinomycetota</taxon>
        <taxon>Actinomycetes</taxon>
        <taxon>Mycobacteriales</taxon>
        <taxon>Segniliparaceae</taxon>
        <taxon>Segniliparus</taxon>
    </lineage>
</organism>
<keyword evidence="4" id="KW-1185">Reference proteome</keyword>
<comment type="caution">
    <text evidence="3">The sequence shown here is derived from an EMBL/GenBank/DDBJ whole genome shotgun (WGS) entry which is preliminary data.</text>
</comment>
<evidence type="ECO:0000256" key="2">
    <source>
        <dbReference type="SAM" id="SignalP"/>
    </source>
</evidence>
<dbReference type="RefSeq" id="WP_021030169.1">
    <property type="nucleotide sequence ID" value="NZ_KI391953.1"/>
</dbReference>
<feature type="compositionally biased region" description="Polar residues" evidence="1">
    <location>
        <begin position="141"/>
        <end position="157"/>
    </location>
</feature>
<name>U1N516_SEGRC</name>
<dbReference type="EMBL" id="ACZI02000002">
    <property type="protein sequence ID" value="ERG69269.1"/>
    <property type="molecule type" value="Genomic_DNA"/>
</dbReference>
<keyword evidence="2" id="KW-0732">Signal</keyword>
<feature type="region of interest" description="Disordered" evidence="1">
    <location>
        <begin position="135"/>
        <end position="185"/>
    </location>
</feature>
<dbReference type="Gene3D" id="3.40.1000.70">
    <property type="entry name" value="PknH-like extracellular domain"/>
    <property type="match status" value="1"/>
</dbReference>
<dbReference type="AlphaFoldDB" id="U1N516"/>
<dbReference type="InterPro" id="IPR038232">
    <property type="entry name" value="PknH-like_Extracell_sf"/>
</dbReference>
<evidence type="ECO:0000313" key="4">
    <source>
        <dbReference type="Proteomes" id="UP000004816"/>
    </source>
</evidence>
<evidence type="ECO:0008006" key="5">
    <source>
        <dbReference type="Google" id="ProtNLM"/>
    </source>
</evidence>
<feature type="signal peptide" evidence="2">
    <location>
        <begin position="1"/>
        <end position="25"/>
    </location>
</feature>
<dbReference type="OrthoDB" id="4635187at2"/>
<protein>
    <recommendedName>
        <fullName evidence="5">PknH-like extracellular domain-containing protein</fullName>
    </recommendedName>
</protein>
<gene>
    <name evidence="3" type="ORF">HMPREF9336_04160</name>
</gene>
<proteinExistence type="predicted"/>
<reference evidence="3 4" key="1">
    <citation type="journal article" date="2011" name="Stand. Genomic Sci.">
        <title>High quality draft genome sequence of Segniliparus rugosus CDC 945(T)= (ATCC BAA-974(T)).</title>
        <authorList>
            <person name="Earl A.M."/>
            <person name="Desjardins C.A."/>
            <person name="Fitzgerald M.G."/>
            <person name="Arachchi H.M."/>
            <person name="Zeng Q."/>
            <person name="Mehta T."/>
            <person name="Griggs A."/>
            <person name="Birren B.W."/>
            <person name="Toney N.C."/>
            <person name="Carr J."/>
            <person name="Posey J."/>
            <person name="Butler W.R."/>
        </authorList>
    </citation>
    <scope>NUCLEOTIDE SEQUENCE [LARGE SCALE GENOMIC DNA]</scope>
    <source>
        <strain evidence="4">ATCC BAA-974 / DSM 45345 / CCUG 50838 / CIP 108380 / JCM 13579 / CDC 945</strain>
    </source>
</reference>
<dbReference type="STRING" id="679197.HMPREF9336_04160"/>
<dbReference type="HOGENOM" id="CLU_1460317_0_0_11"/>
<sequence>MPARRPLRCAPSLVAAIIMAVSSCAHPGKDGENGEPSTPKVAPIPADAIQQLFEPGHFDASGNLENMYSSASPPECRGLVLEVDSPLLMRDHVATASVIAPKPGDPEHAQIVEIAAIYRDDFSPTDLIAEAAKTRERCQGTPITGSTQGGATAPSNWSGSRTRGRRTSCSGPSPRSASPGSATTR</sequence>
<feature type="chain" id="PRO_5004617441" description="PknH-like extracellular domain-containing protein" evidence="2">
    <location>
        <begin position="26"/>
        <end position="185"/>
    </location>
</feature>
<evidence type="ECO:0000313" key="3">
    <source>
        <dbReference type="EMBL" id="ERG69269.1"/>
    </source>
</evidence>
<dbReference type="PROSITE" id="PS51257">
    <property type="entry name" value="PROKAR_LIPOPROTEIN"/>
    <property type="match status" value="1"/>
</dbReference>
<accession>U1N516</accession>
<evidence type="ECO:0000256" key="1">
    <source>
        <dbReference type="SAM" id="MobiDB-lite"/>
    </source>
</evidence>
<dbReference type="Proteomes" id="UP000004816">
    <property type="component" value="Unassembled WGS sequence"/>
</dbReference>